<name>A0A0F8XE04_9ZZZZ</name>
<comment type="caution">
    <text evidence="1">The sequence shown here is derived from an EMBL/GenBank/DDBJ whole genome shotgun (WGS) entry which is preliminary data.</text>
</comment>
<gene>
    <name evidence="1" type="ORF">LCGC14_2954340</name>
</gene>
<dbReference type="AlphaFoldDB" id="A0A0F8XE04"/>
<dbReference type="EMBL" id="LAZR01059626">
    <property type="protein sequence ID" value="KKK67412.1"/>
    <property type="molecule type" value="Genomic_DNA"/>
</dbReference>
<proteinExistence type="predicted"/>
<evidence type="ECO:0000313" key="1">
    <source>
        <dbReference type="EMBL" id="KKK67412.1"/>
    </source>
</evidence>
<evidence type="ECO:0008006" key="2">
    <source>
        <dbReference type="Google" id="ProtNLM"/>
    </source>
</evidence>
<sequence length="93" mass="10482">MRRAWFCDGCGKEFTMEAWAKACETTHEPFIRASASGSAEIELHKEFVLFHPEHGDIIIQIESLIESIDTNAAGPVWINRFLDDEAKAEAEKS</sequence>
<reference evidence="1" key="1">
    <citation type="journal article" date="2015" name="Nature">
        <title>Complex archaea that bridge the gap between prokaryotes and eukaryotes.</title>
        <authorList>
            <person name="Spang A."/>
            <person name="Saw J.H."/>
            <person name="Jorgensen S.L."/>
            <person name="Zaremba-Niedzwiedzka K."/>
            <person name="Martijn J."/>
            <person name="Lind A.E."/>
            <person name="van Eijk R."/>
            <person name="Schleper C."/>
            <person name="Guy L."/>
            <person name="Ettema T.J."/>
        </authorList>
    </citation>
    <scope>NUCLEOTIDE SEQUENCE</scope>
</reference>
<organism evidence="1">
    <name type="scientific">marine sediment metagenome</name>
    <dbReference type="NCBI Taxonomy" id="412755"/>
    <lineage>
        <taxon>unclassified sequences</taxon>
        <taxon>metagenomes</taxon>
        <taxon>ecological metagenomes</taxon>
    </lineage>
</organism>
<protein>
    <recommendedName>
        <fullName evidence="2">C2H2-type domain-containing protein</fullName>
    </recommendedName>
</protein>
<accession>A0A0F8XE04</accession>